<dbReference type="SUPFAM" id="SSF52540">
    <property type="entry name" value="P-loop containing nucleoside triphosphate hydrolases"/>
    <property type="match status" value="1"/>
</dbReference>
<evidence type="ECO:0000256" key="1">
    <source>
        <dbReference type="ARBA" id="ARBA00004651"/>
    </source>
</evidence>
<dbReference type="PANTHER" id="PTHR43394:SF1">
    <property type="entry name" value="ATP-BINDING CASSETTE SUB-FAMILY B MEMBER 10, MITOCHONDRIAL"/>
    <property type="match status" value="1"/>
</dbReference>
<keyword evidence="4 10" id="KW-0067">ATP-binding</keyword>
<evidence type="ECO:0000256" key="6">
    <source>
        <dbReference type="ARBA" id="ARBA00023136"/>
    </source>
</evidence>
<comment type="caution">
    <text evidence="10">The sequence shown here is derived from an EMBL/GenBank/DDBJ whole genome shotgun (WGS) entry which is preliminary data.</text>
</comment>
<dbReference type="Pfam" id="PF00664">
    <property type="entry name" value="ABC_membrane"/>
    <property type="match status" value="1"/>
</dbReference>
<feature type="domain" description="ABC transporter" evidence="8">
    <location>
        <begin position="341"/>
        <end position="575"/>
    </location>
</feature>
<comment type="subcellular location">
    <subcellularLocation>
        <location evidence="1">Cell membrane</location>
        <topology evidence="1">Multi-pass membrane protein</topology>
    </subcellularLocation>
</comment>
<dbReference type="InterPro" id="IPR027417">
    <property type="entry name" value="P-loop_NTPase"/>
</dbReference>
<feature type="domain" description="ABC transmembrane type-1" evidence="9">
    <location>
        <begin position="31"/>
        <end position="310"/>
    </location>
</feature>
<dbReference type="InterPro" id="IPR003439">
    <property type="entry name" value="ABC_transporter-like_ATP-bd"/>
</dbReference>
<dbReference type="EMBL" id="BAAANY010000007">
    <property type="protein sequence ID" value="GAA1668961.1"/>
    <property type="molecule type" value="Genomic_DNA"/>
</dbReference>
<dbReference type="Gene3D" id="1.20.1560.10">
    <property type="entry name" value="ABC transporter type 1, transmembrane domain"/>
    <property type="match status" value="1"/>
</dbReference>
<keyword evidence="2 7" id="KW-0812">Transmembrane</keyword>
<organism evidence="10 11">
    <name type="scientific">Fodinicola feengrottensis</name>
    <dbReference type="NCBI Taxonomy" id="435914"/>
    <lineage>
        <taxon>Bacteria</taxon>
        <taxon>Bacillati</taxon>
        <taxon>Actinomycetota</taxon>
        <taxon>Actinomycetes</taxon>
        <taxon>Mycobacteriales</taxon>
        <taxon>Fodinicola</taxon>
    </lineage>
</organism>
<keyword evidence="3" id="KW-0547">Nucleotide-binding</keyword>
<dbReference type="InterPro" id="IPR003593">
    <property type="entry name" value="AAA+_ATPase"/>
</dbReference>
<dbReference type="PROSITE" id="PS50893">
    <property type="entry name" value="ABC_TRANSPORTER_2"/>
    <property type="match status" value="1"/>
</dbReference>
<evidence type="ECO:0000313" key="10">
    <source>
        <dbReference type="EMBL" id="GAA1668961.1"/>
    </source>
</evidence>
<dbReference type="SUPFAM" id="SSF90123">
    <property type="entry name" value="ABC transporter transmembrane region"/>
    <property type="match status" value="1"/>
</dbReference>
<dbReference type="InterPro" id="IPR011527">
    <property type="entry name" value="ABC1_TM_dom"/>
</dbReference>
<keyword evidence="5 7" id="KW-1133">Transmembrane helix</keyword>
<dbReference type="Pfam" id="PF00005">
    <property type="entry name" value="ABC_tran"/>
    <property type="match status" value="1"/>
</dbReference>
<evidence type="ECO:0000259" key="8">
    <source>
        <dbReference type="PROSITE" id="PS50893"/>
    </source>
</evidence>
<protein>
    <submittedName>
        <fullName evidence="10">ABC transporter ATP-binding protein</fullName>
    </submittedName>
</protein>
<sequence>MSHLLPIASTVDTRRYAGQLMRQHPRGILRMLVLHGLAAVAGLAGPRLLGELVDGVTTGITVPRIDTIAALFAAFLIAQTVLIRYANYCSSTLGEQVLAELREEFVERVTELPLSTVEKAGSGDLLTRATSDVGALSRVVRAGIPEVMVAVVTSLLTIAAAAIAGWQIFLPCFILLPLLSISTRWYLKHATPAYLAERARYARLLAGVHETVDGARTVEALRLPRRRVRRSENDIAAAFEVEKYTLGLRTRWYPTVEVTFLLPMVIAVAWGGWLYSQGVASLGAVTAVTLYVIALNDPLDSLISWLDEVQVGAAALARVVGVAQARAPRMADAAEPIDEQIQLSDVSFAYDNGKDVLHDVSLQLRPGERLAVVGPSGAGKSTIGRLLAGIARPRTGEVTVGGVPIADLPPDRLRSHVALVTQEYHVFVGTIADNLRLAAPAATDEQLRAALVAVDADAWVDALPDGLATAVGSGQQTLEPGQAQQLALARLVLADPHTLVLDEATSLMDPSAARHLEQSLAAVMRGRTVVAIAHRLQTAHDADRVAVVENGRISEIGSHHDLIAAGGSYASLWRSWQAAD</sequence>
<dbReference type="PANTHER" id="PTHR43394">
    <property type="entry name" value="ATP-DEPENDENT PERMEASE MDL1, MITOCHONDRIAL"/>
    <property type="match status" value="1"/>
</dbReference>
<dbReference type="RefSeq" id="WP_344308843.1">
    <property type="nucleotide sequence ID" value="NZ_BAAANY010000007.1"/>
</dbReference>
<dbReference type="PROSITE" id="PS50929">
    <property type="entry name" value="ABC_TM1F"/>
    <property type="match status" value="1"/>
</dbReference>
<gene>
    <name evidence="10" type="ORF">GCM10009765_18050</name>
</gene>
<feature type="transmembrane region" description="Helical" evidence="7">
    <location>
        <begin position="144"/>
        <end position="162"/>
    </location>
</feature>
<evidence type="ECO:0000256" key="3">
    <source>
        <dbReference type="ARBA" id="ARBA00022741"/>
    </source>
</evidence>
<dbReference type="CDD" id="cd07346">
    <property type="entry name" value="ABC_6TM_exporters"/>
    <property type="match status" value="1"/>
</dbReference>
<proteinExistence type="predicted"/>
<dbReference type="InterPro" id="IPR039421">
    <property type="entry name" value="Type_1_exporter"/>
</dbReference>
<dbReference type="Gene3D" id="3.40.50.300">
    <property type="entry name" value="P-loop containing nucleotide triphosphate hydrolases"/>
    <property type="match status" value="1"/>
</dbReference>
<evidence type="ECO:0000256" key="7">
    <source>
        <dbReference type="SAM" id="Phobius"/>
    </source>
</evidence>
<name>A0ABN2GCC9_9ACTN</name>
<evidence type="ECO:0000259" key="9">
    <source>
        <dbReference type="PROSITE" id="PS50929"/>
    </source>
</evidence>
<dbReference type="InterPro" id="IPR036640">
    <property type="entry name" value="ABC1_TM_sf"/>
</dbReference>
<dbReference type="SMART" id="SM00382">
    <property type="entry name" value="AAA"/>
    <property type="match status" value="1"/>
</dbReference>
<feature type="transmembrane region" description="Helical" evidence="7">
    <location>
        <begin position="68"/>
        <end position="86"/>
    </location>
</feature>
<keyword evidence="6 7" id="KW-0472">Membrane</keyword>
<evidence type="ECO:0000313" key="11">
    <source>
        <dbReference type="Proteomes" id="UP001500618"/>
    </source>
</evidence>
<evidence type="ECO:0000256" key="5">
    <source>
        <dbReference type="ARBA" id="ARBA00022989"/>
    </source>
</evidence>
<dbReference type="Proteomes" id="UP001500618">
    <property type="component" value="Unassembled WGS sequence"/>
</dbReference>
<feature type="transmembrane region" description="Helical" evidence="7">
    <location>
        <begin position="28"/>
        <end position="48"/>
    </location>
</feature>
<dbReference type="GO" id="GO:0005524">
    <property type="term" value="F:ATP binding"/>
    <property type="evidence" value="ECO:0007669"/>
    <property type="project" value="UniProtKB-KW"/>
</dbReference>
<keyword evidence="11" id="KW-1185">Reference proteome</keyword>
<evidence type="ECO:0000256" key="2">
    <source>
        <dbReference type="ARBA" id="ARBA00022692"/>
    </source>
</evidence>
<evidence type="ECO:0000256" key="4">
    <source>
        <dbReference type="ARBA" id="ARBA00022840"/>
    </source>
</evidence>
<reference evidence="10 11" key="1">
    <citation type="journal article" date="2019" name="Int. J. Syst. Evol. Microbiol.">
        <title>The Global Catalogue of Microorganisms (GCM) 10K type strain sequencing project: providing services to taxonomists for standard genome sequencing and annotation.</title>
        <authorList>
            <consortium name="The Broad Institute Genomics Platform"/>
            <consortium name="The Broad Institute Genome Sequencing Center for Infectious Disease"/>
            <person name="Wu L."/>
            <person name="Ma J."/>
        </authorList>
    </citation>
    <scope>NUCLEOTIDE SEQUENCE [LARGE SCALE GENOMIC DNA]</scope>
    <source>
        <strain evidence="10 11">JCM 14718</strain>
    </source>
</reference>
<accession>A0ABN2GCC9</accession>